<dbReference type="RefSeq" id="WP_007861662.1">
    <property type="nucleotide sequence ID" value="NZ_KQ235875.1"/>
</dbReference>
<name>A0A0J9BJW1_9FIRM</name>
<dbReference type="EMBL" id="ADLK01000045">
    <property type="protein sequence ID" value="KMW13347.1"/>
    <property type="molecule type" value="Genomic_DNA"/>
</dbReference>
<dbReference type="GeneID" id="93163747"/>
<proteinExistence type="predicted"/>
<dbReference type="OrthoDB" id="5454254at2"/>
<dbReference type="PATRIC" id="fig|742734.4.peg.289"/>
<accession>A0A0J9BJW1</accession>
<gene>
    <name evidence="1" type="ORF">HMPREF9470_00268</name>
</gene>
<organism evidence="1 2">
    <name type="scientific">[Clostridium] citroniae WAL-19142</name>
    <dbReference type="NCBI Taxonomy" id="742734"/>
    <lineage>
        <taxon>Bacteria</taxon>
        <taxon>Bacillati</taxon>
        <taxon>Bacillota</taxon>
        <taxon>Clostridia</taxon>
        <taxon>Lachnospirales</taxon>
        <taxon>Lachnospiraceae</taxon>
        <taxon>Enterocloster</taxon>
    </lineage>
</organism>
<comment type="caution">
    <text evidence="1">The sequence shown here is derived from an EMBL/GenBank/DDBJ whole genome shotgun (WGS) entry which is preliminary data.</text>
</comment>
<evidence type="ECO:0000313" key="2">
    <source>
        <dbReference type="Proteomes" id="UP000037392"/>
    </source>
</evidence>
<reference evidence="1 2" key="1">
    <citation type="submission" date="2011-04" db="EMBL/GenBank/DDBJ databases">
        <title>The Genome Sequence of Clostridium citroniae WAL-19142.</title>
        <authorList>
            <consortium name="The Broad Institute Genome Sequencing Platform"/>
            <person name="Earl A."/>
            <person name="Ward D."/>
            <person name="Feldgarden M."/>
            <person name="Gevers D."/>
            <person name="Warren Y.A."/>
            <person name="Tyrrell K.L."/>
            <person name="Citron D.M."/>
            <person name="Goldstein E.J."/>
            <person name="Daigneault M."/>
            <person name="Allen-Vercoe E."/>
            <person name="Young S.K."/>
            <person name="Zeng Q."/>
            <person name="Gargeya S."/>
            <person name="Fitzgerald M."/>
            <person name="Haas B."/>
            <person name="Abouelleil A."/>
            <person name="Alvarado L."/>
            <person name="Arachchi H.M."/>
            <person name="Berlin A."/>
            <person name="Brown A."/>
            <person name="Chapman S.B."/>
            <person name="Chen Z."/>
            <person name="Dunbar C."/>
            <person name="Freedman E."/>
            <person name="Gearin G."/>
            <person name="Gellesch M."/>
            <person name="Goldberg J."/>
            <person name="Griggs A."/>
            <person name="Gujja S."/>
            <person name="Heilman E.R."/>
            <person name="Heiman D."/>
            <person name="Howarth C."/>
            <person name="Larson L."/>
            <person name="Lui A."/>
            <person name="MacDonald P.J."/>
            <person name="Mehta T."/>
            <person name="Montmayeur A."/>
            <person name="Murphy C."/>
            <person name="Neiman D."/>
            <person name="Pearson M."/>
            <person name="Priest M."/>
            <person name="Roberts A."/>
            <person name="Saif S."/>
            <person name="Shea T."/>
            <person name="Shenoy N."/>
            <person name="Sisk P."/>
            <person name="Stolte C."/>
            <person name="Sykes S."/>
            <person name="White J."/>
            <person name="Yandava C."/>
            <person name="Wortman J."/>
            <person name="Nusbaum C."/>
            <person name="Birren B."/>
        </authorList>
    </citation>
    <scope>NUCLEOTIDE SEQUENCE [LARGE SCALE GENOMIC DNA]</scope>
    <source>
        <strain evidence="1 2">WAL-19142</strain>
    </source>
</reference>
<evidence type="ECO:0000313" key="1">
    <source>
        <dbReference type="EMBL" id="KMW13347.1"/>
    </source>
</evidence>
<dbReference type="Pfam" id="PF14196">
    <property type="entry name" value="ATC_hydrolase"/>
    <property type="match status" value="1"/>
</dbReference>
<dbReference type="Proteomes" id="UP000037392">
    <property type="component" value="Unassembled WGS sequence"/>
</dbReference>
<dbReference type="AlphaFoldDB" id="A0A0J9BJW1"/>
<sequence length="165" mass="18308">MSVKHNEPKFTDPATMACRGAVEHRATWMALLYEQAKEQGADAEKMCREAIRKCGHIHGDNMYKPLCEDPDSAADFGRAFFSGQGAKNMEIDVLESSHDSLVAEFRQCPLVQAWEKLGYKGKELELLCDMAMDGDRGIADQMGLTLDITKTIAAGDGCCHLHFHK</sequence>
<evidence type="ECO:0008006" key="3">
    <source>
        <dbReference type="Google" id="ProtNLM"/>
    </source>
</evidence>
<protein>
    <recommendedName>
        <fullName evidence="3">L-2-amino-thiazoline-4-carboxylic acid hydrolase</fullName>
    </recommendedName>
</protein>
<dbReference type="InterPro" id="IPR026002">
    <property type="entry name" value="ATC_hydrolase-like"/>
</dbReference>